<dbReference type="Proteomes" id="UP000184383">
    <property type="component" value="Unassembled WGS sequence"/>
</dbReference>
<feature type="signal peptide" evidence="1">
    <location>
        <begin position="1"/>
        <end position="19"/>
    </location>
</feature>
<evidence type="ECO:0000313" key="3">
    <source>
        <dbReference type="Proteomes" id="UP000184383"/>
    </source>
</evidence>
<reference evidence="3" key="1">
    <citation type="journal article" date="2017" name="Genome Biol.">
        <title>Comparative genomics reveals high biological diversity and specific adaptations in the industrially and medically important fungal genus Aspergillus.</title>
        <authorList>
            <person name="de Vries R.P."/>
            <person name="Riley R."/>
            <person name="Wiebenga A."/>
            <person name="Aguilar-Osorio G."/>
            <person name="Amillis S."/>
            <person name="Uchima C.A."/>
            <person name="Anderluh G."/>
            <person name="Asadollahi M."/>
            <person name="Askin M."/>
            <person name="Barry K."/>
            <person name="Battaglia E."/>
            <person name="Bayram O."/>
            <person name="Benocci T."/>
            <person name="Braus-Stromeyer S.A."/>
            <person name="Caldana C."/>
            <person name="Canovas D."/>
            <person name="Cerqueira G.C."/>
            <person name="Chen F."/>
            <person name="Chen W."/>
            <person name="Choi C."/>
            <person name="Clum A."/>
            <person name="Dos Santos R.A."/>
            <person name="Damasio A.R."/>
            <person name="Diallinas G."/>
            <person name="Emri T."/>
            <person name="Fekete E."/>
            <person name="Flipphi M."/>
            <person name="Freyberg S."/>
            <person name="Gallo A."/>
            <person name="Gournas C."/>
            <person name="Habgood R."/>
            <person name="Hainaut M."/>
            <person name="Harispe M.L."/>
            <person name="Henrissat B."/>
            <person name="Hilden K.S."/>
            <person name="Hope R."/>
            <person name="Hossain A."/>
            <person name="Karabika E."/>
            <person name="Karaffa L."/>
            <person name="Karanyi Z."/>
            <person name="Krasevec N."/>
            <person name="Kuo A."/>
            <person name="Kusch H."/>
            <person name="LaButti K."/>
            <person name="Lagendijk E.L."/>
            <person name="Lapidus A."/>
            <person name="Levasseur A."/>
            <person name="Lindquist E."/>
            <person name="Lipzen A."/>
            <person name="Logrieco A.F."/>
            <person name="MacCabe A."/>
            <person name="Maekelae M.R."/>
            <person name="Malavazi I."/>
            <person name="Melin P."/>
            <person name="Meyer V."/>
            <person name="Mielnichuk N."/>
            <person name="Miskei M."/>
            <person name="Molnar A.P."/>
            <person name="Mule G."/>
            <person name="Ngan C.Y."/>
            <person name="Orejas M."/>
            <person name="Orosz E."/>
            <person name="Ouedraogo J.P."/>
            <person name="Overkamp K.M."/>
            <person name="Park H.-S."/>
            <person name="Perrone G."/>
            <person name="Piumi F."/>
            <person name="Punt P.J."/>
            <person name="Ram A.F."/>
            <person name="Ramon A."/>
            <person name="Rauscher S."/>
            <person name="Record E."/>
            <person name="Riano-Pachon D.M."/>
            <person name="Robert V."/>
            <person name="Roehrig J."/>
            <person name="Ruller R."/>
            <person name="Salamov A."/>
            <person name="Salih N.S."/>
            <person name="Samson R.A."/>
            <person name="Sandor E."/>
            <person name="Sanguinetti M."/>
            <person name="Schuetze T."/>
            <person name="Sepcic K."/>
            <person name="Shelest E."/>
            <person name="Sherlock G."/>
            <person name="Sophianopoulou V."/>
            <person name="Squina F.M."/>
            <person name="Sun H."/>
            <person name="Susca A."/>
            <person name="Todd R.B."/>
            <person name="Tsang A."/>
            <person name="Unkles S.E."/>
            <person name="van de Wiele N."/>
            <person name="van Rossen-Uffink D."/>
            <person name="Oliveira J.V."/>
            <person name="Vesth T.C."/>
            <person name="Visser J."/>
            <person name="Yu J.-H."/>
            <person name="Zhou M."/>
            <person name="Andersen M.R."/>
            <person name="Archer D.B."/>
            <person name="Baker S.E."/>
            <person name="Benoit I."/>
            <person name="Brakhage A.A."/>
            <person name="Braus G.H."/>
            <person name="Fischer R."/>
            <person name="Frisvad J.C."/>
            <person name="Goldman G.H."/>
            <person name="Houbraken J."/>
            <person name="Oakley B."/>
            <person name="Pocsi I."/>
            <person name="Scazzocchio C."/>
            <person name="Seiboth B."/>
            <person name="vanKuyk P.A."/>
            <person name="Wortman J."/>
            <person name="Dyer P.S."/>
            <person name="Grigoriev I.V."/>
        </authorList>
    </citation>
    <scope>NUCLEOTIDE SEQUENCE [LARGE SCALE GENOMIC DNA]</scope>
    <source>
        <strain evidence="3">DTO 134E9</strain>
    </source>
</reference>
<dbReference type="AlphaFoldDB" id="A0A1L9RLL2"/>
<dbReference type="EMBL" id="KV878212">
    <property type="protein sequence ID" value="OJJ35812.1"/>
    <property type="molecule type" value="Genomic_DNA"/>
</dbReference>
<evidence type="ECO:0000313" key="2">
    <source>
        <dbReference type="EMBL" id="OJJ35812.1"/>
    </source>
</evidence>
<gene>
    <name evidence="2" type="ORF">ASPWEDRAFT_183826</name>
</gene>
<sequence length="119" mass="13194">MRFLSILAAGATLLGVASAVYDDTILRIKPYEGKGATVEAPEDQCVSFPDNIEEESWKILYVQTPNADDPVRCTVYAKVGCRGARTAFKRGLHKFKEEKSFRGASARCVTDAIDDREEF</sequence>
<evidence type="ECO:0000256" key="1">
    <source>
        <dbReference type="SAM" id="SignalP"/>
    </source>
</evidence>
<dbReference type="VEuPathDB" id="FungiDB:ASPWEDRAFT_183826"/>
<proteinExistence type="predicted"/>
<dbReference type="RefSeq" id="XP_040689488.1">
    <property type="nucleotide sequence ID" value="XM_040831994.1"/>
</dbReference>
<keyword evidence="3" id="KW-1185">Reference proteome</keyword>
<keyword evidence="1" id="KW-0732">Signal</keyword>
<dbReference type="GeneID" id="63747842"/>
<name>A0A1L9RLL2_ASPWE</name>
<feature type="chain" id="PRO_5013245254" evidence="1">
    <location>
        <begin position="20"/>
        <end position="119"/>
    </location>
</feature>
<accession>A0A1L9RLL2</accession>
<protein>
    <submittedName>
        <fullName evidence="2">Uncharacterized protein</fullName>
    </submittedName>
</protein>
<organism evidence="2 3">
    <name type="scientific">Aspergillus wentii DTO 134E9</name>
    <dbReference type="NCBI Taxonomy" id="1073089"/>
    <lineage>
        <taxon>Eukaryota</taxon>
        <taxon>Fungi</taxon>
        <taxon>Dikarya</taxon>
        <taxon>Ascomycota</taxon>
        <taxon>Pezizomycotina</taxon>
        <taxon>Eurotiomycetes</taxon>
        <taxon>Eurotiomycetidae</taxon>
        <taxon>Eurotiales</taxon>
        <taxon>Aspergillaceae</taxon>
        <taxon>Aspergillus</taxon>
        <taxon>Aspergillus subgen. Cremei</taxon>
    </lineage>
</organism>